<dbReference type="InterPro" id="IPR045006">
    <property type="entry name" value="CHLI-like"/>
</dbReference>
<comment type="caution">
    <text evidence="3">The sequence shown here is derived from an EMBL/GenBank/DDBJ whole genome shotgun (WGS) entry which is preliminary data.</text>
</comment>
<evidence type="ECO:0000256" key="1">
    <source>
        <dbReference type="ARBA" id="ARBA00006354"/>
    </source>
</evidence>
<dbReference type="Pfam" id="PF13541">
    <property type="entry name" value="ChlI"/>
    <property type="match status" value="1"/>
</dbReference>
<dbReference type="EMBL" id="JAHLPM010000004">
    <property type="protein sequence ID" value="MBU5437721.1"/>
    <property type="molecule type" value="Genomic_DNA"/>
</dbReference>
<dbReference type="Proteomes" id="UP000749471">
    <property type="component" value="Unassembled WGS sequence"/>
</dbReference>
<dbReference type="InterPro" id="IPR004482">
    <property type="entry name" value="Mg_chelat-rel"/>
</dbReference>
<dbReference type="InterPro" id="IPR025158">
    <property type="entry name" value="Mg_chelat-rel_C"/>
</dbReference>
<comment type="similarity">
    <text evidence="1">Belongs to the Mg-chelatase subunits D/I family. ComM subfamily.</text>
</comment>
<reference evidence="3 4" key="1">
    <citation type="submission" date="2021-06" db="EMBL/GenBank/DDBJ databases">
        <authorList>
            <person name="Sun Q."/>
            <person name="Li D."/>
        </authorList>
    </citation>
    <scope>NUCLEOTIDE SEQUENCE [LARGE SCALE GENOMIC DNA]</scope>
    <source>
        <strain evidence="3 4">MSJ-40</strain>
    </source>
</reference>
<keyword evidence="4" id="KW-1185">Reference proteome</keyword>
<dbReference type="PANTHER" id="PTHR32039:SF7">
    <property type="entry name" value="COMPETENCE PROTEIN COMM"/>
    <property type="match status" value="1"/>
</dbReference>
<sequence length="509" mass="56753">MYSKVNTCVLQGLNGHMVEVETDLSRGMPVFNIVGLPDAAIKESKERVRTAIKNSGYEFPLSRITINLAPANLKKEGSQMDLSIAVGILKAGGIIDDVDAHRIAFIGELSLDGKVNSVDGALPMIISMRDFNIDSCIIPYGNREECGIISDMKIIAVNSLNEVVDYLNNNIYIEPFLNLDTSDINSEKEFSIDFSDIKGQESLKRALEVAAAGSHNLLIIGPPGSGKTMAARRLPTIMPKLSFEEAVEVTKIYSISGLLKSNFLIKERPFRSPHHTASAISLIGGGRIPKPGEVSLAHNGVLFLDELPEFQKNVLEVLRQPMEDGVVTISRVNATLTYPAKFMFIASMNPCPCGFYGDPLHDCTCSQGSIDKYLGKISNPLLDRIDIHIEVLPVEYKDLQGEKTEESSKDIRDRVNRAKNIQLERYKKDKIFSNSQIANRDIKKYCKLEKSAEKIMAEAFKKYRFSGRTYNKVLKVSRTIADLDGEDIILEKHILEAIRYRTLDNKYWG</sequence>
<evidence type="ECO:0000259" key="2">
    <source>
        <dbReference type="SMART" id="SM00382"/>
    </source>
</evidence>
<gene>
    <name evidence="3" type="ORF">KQI42_06865</name>
</gene>
<evidence type="ECO:0000313" key="4">
    <source>
        <dbReference type="Proteomes" id="UP000749471"/>
    </source>
</evidence>
<proteinExistence type="inferred from homology"/>
<dbReference type="Pfam" id="PF13335">
    <property type="entry name" value="Mg_chelatase_C"/>
    <property type="match status" value="1"/>
</dbReference>
<dbReference type="InterPro" id="IPR000523">
    <property type="entry name" value="Mg_chelatse_chII-like_cat_dom"/>
</dbReference>
<feature type="domain" description="AAA+ ATPase" evidence="2">
    <location>
        <begin position="213"/>
        <end position="395"/>
    </location>
</feature>
<dbReference type="SMART" id="SM00382">
    <property type="entry name" value="AAA"/>
    <property type="match status" value="1"/>
</dbReference>
<name>A0ABS6E5A9_9FIRM</name>
<dbReference type="InterPro" id="IPR003593">
    <property type="entry name" value="AAA+_ATPase"/>
</dbReference>
<dbReference type="PANTHER" id="PTHR32039">
    <property type="entry name" value="MAGNESIUM-CHELATASE SUBUNIT CHLI"/>
    <property type="match status" value="1"/>
</dbReference>
<protein>
    <submittedName>
        <fullName evidence="3">YifB family Mg chelatase-like AAA ATPase</fullName>
    </submittedName>
</protein>
<dbReference type="RefSeq" id="WP_216518089.1">
    <property type="nucleotide sequence ID" value="NZ_JAHLPM010000004.1"/>
</dbReference>
<dbReference type="Pfam" id="PF01078">
    <property type="entry name" value="Mg_chelatase"/>
    <property type="match status" value="1"/>
</dbReference>
<evidence type="ECO:0000313" key="3">
    <source>
        <dbReference type="EMBL" id="MBU5437721.1"/>
    </source>
</evidence>
<dbReference type="NCBIfam" id="TIGR00368">
    <property type="entry name" value="YifB family Mg chelatase-like AAA ATPase"/>
    <property type="match status" value="1"/>
</dbReference>
<organism evidence="3 4">
    <name type="scientific">Tissierella simiarum</name>
    <dbReference type="NCBI Taxonomy" id="2841534"/>
    <lineage>
        <taxon>Bacteria</taxon>
        <taxon>Bacillati</taxon>
        <taxon>Bacillota</taxon>
        <taxon>Tissierellia</taxon>
        <taxon>Tissierellales</taxon>
        <taxon>Tissierellaceae</taxon>
        <taxon>Tissierella</taxon>
    </lineage>
</organism>
<accession>A0ABS6E5A9</accession>